<keyword evidence="3" id="KW-0733">Signal recognition particle</keyword>
<evidence type="ECO:0000256" key="5">
    <source>
        <dbReference type="SAM" id="MobiDB-lite"/>
    </source>
</evidence>
<name>A0AAW2ZB26_9EUKA</name>
<keyword evidence="2" id="KW-0963">Cytoplasm</keyword>
<dbReference type="GO" id="GO:0006617">
    <property type="term" value="P:SRP-dependent cotranslational protein targeting to membrane, signal sequence recognition"/>
    <property type="evidence" value="ECO:0007669"/>
    <property type="project" value="TreeGrafter"/>
</dbReference>
<dbReference type="PANTHER" id="PTHR17453:SF0">
    <property type="entry name" value="SIGNAL RECOGNITION PARTICLE 19 KDA PROTEIN"/>
    <property type="match status" value="1"/>
</dbReference>
<proteinExistence type="predicted"/>
<accession>A0AAW2ZB26</accession>
<dbReference type="SUPFAM" id="SSF69695">
    <property type="entry name" value="SRP19"/>
    <property type="match status" value="1"/>
</dbReference>
<gene>
    <name evidence="6" type="ORF">AKO1_012150</name>
</gene>
<dbReference type="PANTHER" id="PTHR17453">
    <property type="entry name" value="SIGNAL RECOGNITION PARTICLE 19 KD PROTEIN"/>
    <property type="match status" value="1"/>
</dbReference>
<sequence>MMSSPSAVTDTKGWSTIYPIYIDAGRAYDDGRRIAKDKAVSNPTAAEIYDICYHLRVPCVFMRDKKHPRDQYNPGCVKVKLFELDEDTDSKQPTTKFLRKKDLLIEVCTLVPKLESRIKKAAEAAKEAAKKPAEQPKQQKKSNQQGGKKKNKK</sequence>
<dbReference type="Gene3D" id="3.30.56.30">
    <property type="entry name" value="Signal recognition particle, SRP19-like subunit"/>
    <property type="match status" value="1"/>
</dbReference>
<evidence type="ECO:0000313" key="6">
    <source>
        <dbReference type="EMBL" id="KAL0487068.1"/>
    </source>
</evidence>
<dbReference type="Proteomes" id="UP001431209">
    <property type="component" value="Unassembled WGS sequence"/>
</dbReference>
<evidence type="ECO:0000256" key="2">
    <source>
        <dbReference type="ARBA" id="ARBA00022490"/>
    </source>
</evidence>
<organism evidence="6 7">
    <name type="scientific">Acrasis kona</name>
    <dbReference type="NCBI Taxonomy" id="1008807"/>
    <lineage>
        <taxon>Eukaryota</taxon>
        <taxon>Discoba</taxon>
        <taxon>Heterolobosea</taxon>
        <taxon>Tetramitia</taxon>
        <taxon>Eutetramitia</taxon>
        <taxon>Acrasidae</taxon>
        <taxon>Acrasis</taxon>
    </lineage>
</organism>
<dbReference type="GO" id="GO:0008312">
    <property type="term" value="F:7S RNA binding"/>
    <property type="evidence" value="ECO:0007669"/>
    <property type="project" value="InterPro"/>
</dbReference>
<protein>
    <submittedName>
        <fullName evidence="6">Signal recognition particle subunit SRP19</fullName>
    </submittedName>
</protein>
<dbReference type="AlphaFoldDB" id="A0AAW2ZB26"/>
<evidence type="ECO:0000313" key="7">
    <source>
        <dbReference type="Proteomes" id="UP001431209"/>
    </source>
</evidence>
<reference evidence="6 7" key="1">
    <citation type="submission" date="2024-03" db="EMBL/GenBank/DDBJ databases">
        <title>The Acrasis kona genome and developmental transcriptomes reveal deep origins of eukaryotic multicellular pathways.</title>
        <authorList>
            <person name="Sheikh S."/>
            <person name="Fu C.-J."/>
            <person name="Brown M.W."/>
            <person name="Baldauf S.L."/>
        </authorList>
    </citation>
    <scope>NUCLEOTIDE SEQUENCE [LARGE SCALE GENOMIC DNA]</scope>
    <source>
        <strain evidence="6 7">ATCC MYA-3509</strain>
    </source>
</reference>
<evidence type="ECO:0000256" key="1">
    <source>
        <dbReference type="ARBA" id="ARBA00004496"/>
    </source>
</evidence>
<keyword evidence="7" id="KW-1185">Reference proteome</keyword>
<dbReference type="InterPro" id="IPR036521">
    <property type="entry name" value="SRP19-like_sf"/>
</dbReference>
<dbReference type="EMBL" id="JAOPGA020001300">
    <property type="protein sequence ID" value="KAL0487068.1"/>
    <property type="molecule type" value="Genomic_DNA"/>
</dbReference>
<dbReference type="Pfam" id="PF01922">
    <property type="entry name" value="SRP19"/>
    <property type="match status" value="1"/>
</dbReference>
<dbReference type="GO" id="GO:0005786">
    <property type="term" value="C:signal recognition particle, endoplasmic reticulum targeting"/>
    <property type="evidence" value="ECO:0007669"/>
    <property type="project" value="UniProtKB-KW"/>
</dbReference>
<keyword evidence="4" id="KW-0687">Ribonucleoprotein</keyword>
<comment type="caution">
    <text evidence="6">The sequence shown here is derived from an EMBL/GenBank/DDBJ whole genome shotgun (WGS) entry which is preliminary data.</text>
</comment>
<feature type="region of interest" description="Disordered" evidence="5">
    <location>
        <begin position="121"/>
        <end position="153"/>
    </location>
</feature>
<comment type="subcellular location">
    <subcellularLocation>
        <location evidence="1">Cytoplasm</location>
    </subcellularLocation>
</comment>
<evidence type="ECO:0000256" key="4">
    <source>
        <dbReference type="ARBA" id="ARBA00023274"/>
    </source>
</evidence>
<dbReference type="InterPro" id="IPR002778">
    <property type="entry name" value="Signal_recog_particle_SRP19"/>
</dbReference>
<evidence type="ECO:0000256" key="3">
    <source>
        <dbReference type="ARBA" id="ARBA00023135"/>
    </source>
</evidence>
<feature type="compositionally biased region" description="Basic and acidic residues" evidence="5">
    <location>
        <begin position="121"/>
        <end position="134"/>
    </location>
</feature>